<sequence>MHRPTYGFNGDVLENTFIDVENDISD</sequence>
<dbReference type="Proteomes" id="UP000192247">
    <property type="component" value="Unassembled WGS sequence"/>
</dbReference>
<organism evidence="1 2">
    <name type="scientific">Tropilaelaps mercedesae</name>
    <dbReference type="NCBI Taxonomy" id="418985"/>
    <lineage>
        <taxon>Eukaryota</taxon>
        <taxon>Metazoa</taxon>
        <taxon>Ecdysozoa</taxon>
        <taxon>Arthropoda</taxon>
        <taxon>Chelicerata</taxon>
        <taxon>Arachnida</taxon>
        <taxon>Acari</taxon>
        <taxon>Parasitiformes</taxon>
        <taxon>Mesostigmata</taxon>
        <taxon>Gamasina</taxon>
        <taxon>Dermanyssoidea</taxon>
        <taxon>Laelapidae</taxon>
        <taxon>Tropilaelaps</taxon>
    </lineage>
</organism>
<evidence type="ECO:0000313" key="2">
    <source>
        <dbReference type="Proteomes" id="UP000192247"/>
    </source>
</evidence>
<reference evidence="1 2" key="1">
    <citation type="journal article" date="2017" name="Gigascience">
        <title>Draft genome of the honey bee ectoparasitic mite, Tropilaelaps mercedesae, is shaped by the parasitic life history.</title>
        <authorList>
            <person name="Dong X."/>
            <person name="Armstrong S.D."/>
            <person name="Xia D."/>
            <person name="Makepeace B.L."/>
            <person name="Darby A.C."/>
            <person name="Kadowaki T."/>
        </authorList>
    </citation>
    <scope>NUCLEOTIDE SEQUENCE [LARGE SCALE GENOMIC DNA]</scope>
    <source>
        <strain evidence="1">Wuxi-XJTLU</strain>
    </source>
</reference>
<dbReference type="AlphaFoldDB" id="A0A1V9XQV0"/>
<evidence type="ECO:0000313" key="1">
    <source>
        <dbReference type="EMBL" id="OQR75762.1"/>
    </source>
</evidence>
<proteinExistence type="predicted"/>
<protein>
    <submittedName>
        <fullName evidence="1">Uncharacterized protein</fullName>
    </submittedName>
</protein>
<dbReference type="InParanoid" id="A0A1V9XQV0"/>
<comment type="caution">
    <text evidence="1">The sequence shown here is derived from an EMBL/GenBank/DDBJ whole genome shotgun (WGS) entry which is preliminary data.</text>
</comment>
<keyword evidence="2" id="KW-1185">Reference proteome</keyword>
<name>A0A1V9XQV0_9ACAR</name>
<accession>A0A1V9XQV0</accession>
<gene>
    <name evidence="1" type="ORF">BIW11_08216</name>
</gene>
<dbReference type="EMBL" id="MNPL01005841">
    <property type="protein sequence ID" value="OQR75762.1"/>
    <property type="molecule type" value="Genomic_DNA"/>
</dbReference>